<dbReference type="AlphaFoldDB" id="A0A2I6SW94"/>
<protein>
    <recommendedName>
        <fullName evidence="2">N-acetyltransferase domain-containing protein</fullName>
    </recommendedName>
</protein>
<organism evidence="1">
    <name type="scientific">Paraclostridium sordellii</name>
    <name type="common">Clostridium sordellii</name>
    <dbReference type="NCBI Taxonomy" id="1505"/>
    <lineage>
        <taxon>Bacteria</taxon>
        <taxon>Bacillati</taxon>
        <taxon>Bacillota</taxon>
        <taxon>Clostridia</taxon>
        <taxon>Peptostreptococcales</taxon>
        <taxon>Peptostreptococcaceae</taxon>
        <taxon>Paraclostridium</taxon>
    </lineage>
</organism>
<name>A0A2I6SW94_PARSO</name>
<reference evidence="1" key="1">
    <citation type="submission" date="2017-10" db="EMBL/GenBank/DDBJ databases">
        <title>Conjugative transfer of the toxin plasmid of Clostridium sordellii.</title>
        <authorList>
            <person name="Vidor C.J."/>
            <person name="Awad M."/>
            <person name="Lyras D."/>
        </authorList>
    </citation>
    <scope>NUCLEOTIDE SEQUENCE</scope>
    <source>
        <strain evidence="1">S0804018</strain>
        <plasmid evidence="1">pCS1-5</plasmid>
    </source>
</reference>
<evidence type="ECO:0000313" key="1">
    <source>
        <dbReference type="EMBL" id="AUO31813.1"/>
    </source>
</evidence>
<geneLocation type="plasmid" evidence="1">
    <name>pCS1-5</name>
</geneLocation>
<dbReference type="RefSeq" id="WP_172692196.1">
    <property type="nucleotide sequence ID" value="NZ_MG205643.1"/>
</dbReference>
<evidence type="ECO:0008006" key="2">
    <source>
        <dbReference type="Google" id="ProtNLM"/>
    </source>
</evidence>
<keyword evidence="1" id="KW-0614">Plasmid</keyword>
<accession>A0A2I6SW94</accession>
<dbReference type="Gene3D" id="3.40.630.30">
    <property type="match status" value="1"/>
</dbReference>
<sequence>MCQQFKDLENELLYFRKNRNSILAKSYYIKKKNCILLLNNKINPFINEFIYFINSNKFTILFHHNNNIKFKICDKNFNFSAIISLTQNNCNEIPIFSSSQLMLELNYLVSLKKGYGKFLISNLKALSNKTNLPIILFCRQDLISYYNQYGFVKTSYIDPSSKNILMTYNAH</sequence>
<proteinExistence type="predicted"/>
<dbReference type="EMBL" id="MG205643">
    <property type="protein sequence ID" value="AUO31813.1"/>
    <property type="molecule type" value="Genomic_DNA"/>
</dbReference>